<dbReference type="InterPro" id="IPR011006">
    <property type="entry name" value="CheY-like_superfamily"/>
</dbReference>
<evidence type="ECO:0000256" key="3">
    <source>
        <dbReference type="ARBA" id="ARBA00012438"/>
    </source>
</evidence>
<dbReference type="AlphaFoldDB" id="A0A420Y0U2"/>
<dbReference type="GO" id="GO:0005524">
    <property type="term" value="F:ATP binding"/>
    <property type="evidence" value="ECO:0007669"/>
    <property type="project" value="UniProtKB-KW"/>
</dbReference>
<proteinExistence type="predicted"/>
<evidence type="ECO:0000256" key="7">
    <source>
        <dbReference type="ARBA" id="ARBA00022741"/>
    </source>
</evidence>
<feature type="compositionally biased region" description="Polar residues" evidence="14">
    <location>
        <begin position="737"/>
        <end position="760"/>
    </location>
</feature>
<keyword evidence="5" id="KW-0808">Transferase</keyword>
<dbReference type="Pfam" id="PF02518">
    <property type="entry name" value="HATPase_c"/>
    <property type="match status" value="1"/>
</dbReference>
<dbReference type="EMBL" id="QVQW01000076">
    <property type="protein sequence ID" value="RKU41380.1"/>
    <property type="molecule type" value="Genomic_DNA"/>
</dbReference>
<dbReference type="Gene3D" id="3.40.50.2300">
    <property type="match status" value="1"/>
</dbReference>
<dbReference type="PROSITE" id="PS50110">
    <property type="entry name" value="RESPONSE_REGULATORY"/>
    <property type="match status" value="1"/>
</dbReference>
<dbReference type="InterPro" id="IPR003660">
    <property type="entry name" value="HAMP_dom"/>
</dbReference>
<evidence type="ECO:0000313" key="19">
    <source>
        <dbReference type="EMBL" id="RKU41380.1"/>
    </source>
</evidence>
<feature type="transmembrane region" description="Helical" evidence="15">
    <location>
        <begin position="384"/>
        <end position="411"/>
    </location>
</feature>
<dbReference type="SUPFAM" id="SSF52172">
    <property type="entry name" value="CheY-like"/>
    <property type="match status" value="1"/>
</dbReference>
<keyword evidence="10 15" id="KW-1133">Transmembrane helix</keyword>
<dbReference type="PRINTS" id="PR00344">
    <property type="entry name" value="BCTRLSENSOR"/>
</dbReference>
<evidence type="ECO:0000256" key="2">
    <source>
        <dbReference type="ARBA" id="ARBA00004370"/>
    </source>
</evidence>
<dbReference type="GO" id="GO:0005886">
    <property type="term" value="C:plasma membrane"/>
    <property type="evidence" value="ECO:0007669"/>
    <property type="project" value="TreeGrafter"/>
</dbReference>
<dbReference type="Pfam" id="PF00072">
    <property type="entry name" value="Response_reg"/>
    <property type="match status" value="1"/>
</dbReference>
<evidence type="ECO:0000256" key="11">
    <source>
        <dbReference type="ARBA" id="ARBA00023012"/>
    </source>
</evidence>
<comment type="caution">
    <text evidence="19">The sequence shown here is derived from an EMBL/GenBank/DDBJ whole genome shotgun (WGS) entry which is preliminary data.</text>
</comment>
<keyword evidence="6 15" id="KW-0812">Transmembrane</keyword>
<gene>
    <name evidence="19" type="primary">HHK5_1</name>
    <name evidence="19" type="ORF">DL546_004013</name>
</gene>
<evidence type="ECO:0000256" key="6">
    <source>
        <dbReference type="ARBA" id="ARBA00022692"/>
    </source>
</evidence>
<evidence type="ECO:0000256" key="1">
    <source>
        <dbReference type="ARBA" id="ARBA00000085"/>
    </source>
</evidence>
<feature type="domain" description="HAMP" evidence="18">
    <location>
        <begin position="486"/>
        <end position="517"/>
    </location>
</feature>
<evidence type="ECO:0000259" key="17">
    <source>
        <dbReference type="PROSITE" id="PS50110"/>
    </source>
</evidence>
<evidence type="ECO:0000256" key="8">
    <source>
        <dbReference type="ARBA" id="ARBA00022777"/>
    </source>
</evidence>
<keyword evidence="11" id="KW-0902">Two-component regulatory system</keyword>
<dbReference type="GO" id="GO:0000155">
    <property type="term" value="F:phosphorelay sensor kinase activity"/>
    <property type="evidence" value="ECO:0007669"/>
    <property type="project" value="InterPro"/>
</dbReference>
<keyword evidence="9" id="KW-0067">ATP-binding</keyword>
<evidence type="ECO:0000256" key="12">
    <source>
        <dbReference type="ARBA" id="ARBA00023136"/>
    </source>
</evidence>
<evidence type="ECO:0000259" key="16">
    <source>
        <dbReference type="PROSITE" id="PS50109"/>
    </source>
</evidence>
<evidence type="ECO:0000256" key="4">
    <source>
        <dbReference type="ARBA" id="ARBA00022553"/>
    </source>
</evidence>
<dbReference type="InterPro" id="IPR001789">
    <property type="entry name" value="Sig_transdc_resp-reg_receiver"/>
</dbReference>
<dbReference type="CDD" id="cd16922">
    <property type="entry name" value="HATPase_EvgS-ArcB-TorS-like"/>
    <property type="match status" value="1"/>
</dbReference>
<organism evidence="19 20">
    <name type="scientific">Coniochaeta pulveracea</name>
    <dbReference type="NCBI Taxonomy" id="177199"/>
    <lineage>
        <taxon>Eukaryota</taxon>
        <taxon>Fungi</taxon>
        <taxon>Dikarya</taxon>
        <taxon>Ascomycota</taxon>
        <taxon>Pezizomycotina</taxon>
        <taxon>Sordariomycetes</taxon>
        <taxon>Sordariomycetidae</taxon>
        <taxon>Coniochaetales</taxon>
        <taxon>Coniochaetaceae</taxon>
        <taxon>Coniochaeta</taxon>
    </lineage>
</organism>
<evidence type="ECO:0000256" key="14">
    <source>
        <dbReference type="SAM" id="MobiDB-lite"/>
    </source>
</evidence>
<keyword evidence="12 15" id="KW-0472">Membrane</keyword>
<dbReference type="PANTHER" id="PTHR43047">
    <property type="entry name" value="TWO-COMPONENT HISTIDINE PROTEIN KINASE"/>
    <property type="match status" value="1"/>
</dbReference>
<feature type="domain" description="Histidine kinase" evidence="16">
    <location>
        <begin position="550"/>
        <end position="854"/>
    </location>
</feature>
<feature type="domain" description="Response regulatory" evidence="17">
    <location>
        <begin position="939"/>
        <end position="1059"/>
    </location>
</feature>
<dbReference type="FunFam" id="1.10.287.130:FF:000004">
    <property type="entry name" value="Ethylene receptor 1"/>
    <property type="match status" value="1"/>
</dbReference>
<dbReference type="OrthoDB" id="60033at2759"/>
<dbReference type="SMART" id="SM00387">
    <property type="entry name" value="HATPase_c"/>
    <property type="match status" value="1"/>
</dbReference>
<keyword evidence="4 13" id="KW-0597">Phosphoprotein</keyword>
<sequence length="1066" mass="116196">MRIGIREQLAAIVLLAVLISLAIVSIPTWIAVNNFIGDVKSQALALTASLKAAQVASVLSQLQVIANSMTNRIVLQDAITAANAGNSTTPQWSSAASALLTAMVSSGFVDMLQVRVYPPNQDRTTGAYLNVTKPLSSGIQLPYNTSNGSSVFLGDPDEGYPPSLYPNLTYSAVDNSAEAYPGIAVTLENMLLLGPLIVNESYALMSITQPILSNSNSSQIIGYMTVVGAATELFRIEASPEGLGQTGQTLLIGPDTQYNRFNQTTPTANNTHTGNRDALQSSLAKFVLPVILSQDNPTRHRQPGPQADDDSTFVLKDFPAVLNSYSQQYRSVNNATALLRTTNEEGAKVATGAARPPTTLVDWVIVVEQRQSEALSAMALLRKILLICVFSTIGLVLVSVLPFAHLGVLPIRRLKAATKRFVIPAGYEEQALVRNETRRGRSVARSERTTRPGLTARIMEFRRRYTNRPLKGVKQQPEGMIKIPGKIEIKRHLVKDELTDLTHTFNDMSDELLRQYTQLEDKVAERTKQLELSKKAAETANQSKTVFIANVSHELKTPLNGILGMCAVCMEDDDIGRIKKSLKTVYESGTLLLRLLEDLLNVARYEVGQPAPLEEMSFSTGEVGKQAVAFFSKDARERGIDFKLTFIDAEAPSHDLGPGRFAVNQDSPPVVDRYHNGAHVGDLIVWGDQHRILQVVINLITNSFKFTPAGGRVDLRIRFLGETPASGRSETDDSETAVASSNGSHVPSQKGSWTARSSTPLGRDGDANASSSDWVSCLFEFEVEDTGQGIPEAAQANIFEPFVQGENGLARKYGGTGLGLAICRQLATLMGGTIWLKSRIGVGSTFTMRIPLRVKVDPSGPKITRRVSLEPLATPKLEKDEKDMTATEKRLGHAQSYNDQRGRAVSVSSTNLHTIPTQAMHSVTHARDGAEEDGHVGRRVLLADDNATNLEVLSRMLQLEKVVDVQLATNGREAFEKVKADMELGQHYDIIFMDIQMPEMDGLESTRRIRGIGYTGPIVALSAFGEEGIGEQCSEAGVSHYMSKPINRKALKQALRLIGDPQRQQS</sequence>
<dbReference type="InterPro" id="IPR036890">
    <property type="entry name" value="HATPase_C_sf"/>
</dbReference>
<dbReference type="InterPro" id="IPR004358">
    <property type="entry name" value="Sig_transdc_His_kin-like_C"/>
</dbReference>
<dbReference type="SUPFAM" id="SSF47384">
    <property type="entry name" value="Homodimeric domain of signal transducing histidine kinase"/>
    <property type="match status" value="1"/>
</dbReference>
<keyword evidence="7" id="KW-0547">Nucleotide-binding</keyword>
<name>A0A420Y0U2_9PEZI</name>
<dbReference type="InterPro" id="IPR003661">
    <property type="entry name" value="HisK_dim/P_dom"/>
</dbReference>
<dbReference type="InterPro" id="IPR003594">
    <property type="entry name" value="HATPase_dom"/>
</dbReference>
<dbReference type="InterPro" id="IPR005467">
    <property type="entry name" value="His_kinase_dom"/>
</dbReference>
<comment type="subcellular location">
    <subcellularLocation>
        <location evidence="2">Membrane</location>
    </subcellularLocation>
</comment>
<dbReference type="Proteomes" id="UP000275385">
    <property type="component" value="Unassembled WGS sequence"/>
</dbReference>
<keyword evidence="8 19" id="KW-0418">Kinase</keyword>
<feature type="modified residue" description="4-aspartylphosphate" evidence="13">
    <location>
        <position position="994"/>
    </location>
</feature>
<dbReference type="CDD" id="cd17546">
    <property type="entry name" value="REC_hyHK_CKI1_RcsC-like"/>
    <property type="match status" value="1"/>
</dbReference>
<dbReference type="STRING" id="177199.A0A420Y0U2"/>
<dbReference type="GO" id="GO:0009927">
    <property type="term" value="F:histidine phosphotransfer kinase activity"/>
    <property type="evidence" value="ECO:0007669"/>
    <property type="project" value="TreeGrafter"/>
</dbReference>
<dbReference type="SMART" id="SM00388">
    <property type="entry name" value="HisKA"/>
    <property type="match status" value="1"/>
</dbReference>
<protein>
    <recommendedName>
        <fullName evidence="3">histidine kinase</fullName>
        <ecNumber evidence="3">2.7.13.3</ecNumber>
    </recommendedName>
</protein>
<feature type="region of interest" description="Disordered" evidence="14">
    <location>
        <begin position="724"/>
        <end position="767"/>
    </location>
</feature>
<dbReference type="CDD" id="cd06225">
    <property type="entry name" value="HAMP"/>
    <property type="match status" value="1"/>
</dbReference>
<evidence type="ECO:0000313" key="20">
    <source>
        <dbReference type="Proteomes" id="UP000275385"/>
    </source>
</evidence>
<dbReference type="PROSITE" id="PS50109">
    <property type="entry name" value="HIS_KIN"/>
    <property type="match status" value="1"/>
</dbReference>
<dbReference type="Gene3D" id="3.30.565.10">
    <property type="entry name" value="Histidine kinase-like ATPase, C-terminal domain"/>
    <property type="match status" value="1"/>
</dbReference>
<evidence type="ECO:0000256" key="5">
    <source>
        <dbReference type="ARBA" id="ARBA00022679"/>
    </source>
</evidence>
<dbReference type="EC" id="2.7.13.3" evidence="3"/>
<evidence type="ECO:0000256" key="13">
    <source>
        <dbReference type="PROSITE-ProRule" id="PRU00169"/>
    </source>
</evidence>
<feature type="transmembrane region" description="Helical" evidence="15">
    <location>
        <begin position="12"/>
        <end position="32"/>
    </location>
</feature>
<dbReference type="CDD" id="cd00082">
    <property type="entry name" value="HisKA"/>
    <property type="match status" value="1"/>
</dbReference>
<dbReference type="Gene3D" id="1.10.287.130">
    <property type="match status" value="1"/>
</dbReference>
<comment type="catalytic activity">
    <reaction evidence="1">
        <text>ATP + protein L-histidine = ADP + protein N-phospho-L-histidine.</text>
        <dbReference type="EC" id="2.7.13.3"/>
    </reaction>
</comment>
<dbReference type="SMART" id="SM00448">
    <property type="entry name" value="REC"/>
    <property type="match status" value="1"/>
</dbReference>
<evidence type="ECO:0000256" key="15">
    <source>
        <dbReference type="SAM" id="Phobius"/>
    </source>
</evidence>
<evidence type="ECO:0000256" key="10">
    <source>
        <dbReference type="ARBA" id="ARBA00022989"/>
    </source>
</evidence>
<reference evidence="19 20" key="1">
    <citation type="submission" date="2018-08" db="EMBL/GenBank/DDBJ databases">
        <title>Draft genome of the lignicolous fungus Coniochaeta pulveracea.</title>
        <authorList>
            <person name="Borstlap C.J."/>
            <person name="De Witt R.N."/>
            <person name="Botha A."/>
            <person name="Volschenk H."/>
        </authorList>
    </citation>
    <scope>NUCLEOTIDE SEQUENCE [LARGE SCALE GENOMIC DNA]</scope>
    <source>
        <strain evidence="19 20">CAB683</strain>
    </source>
</reference>
<keyword evidence="20" id="KW-1185">Reference proteome</keyword>
<evidence type="ECO:0000259" key="18">
    <source>
        <dbReference type="PROSITE" id="PS50885"/>
    </source>
</evidence>
<dbReference type="PROSITE" id="PS50885">
    <property type="entry name" value="HAMP"/>
    <property type="match status" value="1"/>
</dbReference>
<dbReference type="SUPFAM" id="SSF55874">
    <property type="entry name" value="ATPase domain of HSP90 chaperone/DNA topoisomerase II/histidine kinase"/>
    <property type="match status" value="1"/>
</dbReference>
<dbReference type="PANTHER" id="PTHR43047:SF72">
    <property type="entry name" value="OSMOSENSING HISTIDINE PROTEIN KINASE SLN1"/>
    <property type="match status" value="1"/>
</dbReference>
<accession>A0A420Y0U2</accession>
<dbReference type="InterPro" id="IPR036097">
    <property type="entry name" value="HisK_dim/P_sf"/>
</dbReference>
<evidence type="ECO:0000256" key="9">
    <source>
        <dbReference type="ARBA" id="ARBA00022840"/>
    </source>
</evidence>
<dbReference type="Pfam" id="PF00512">
    <property type="entry name" value="HisKA"/>
    <property type="match status" value="1"/>
</dbReference>